<dbReference type="AlphaFoldDB" id="A0A7E4W103"/>
<evidence type="ECO:0000313" key="2">
    <source>
        <dbReference type="WBParaSite" id="Pan_g5710.t1"/>
    </source>
</evidence>
<sequence>MSNAENTPIELIDVDPELHFAPSASSDAAEAAEIEDIFNEIFKDAKFSELRRKFEVLNAYVTAHPASNVTLAQNSISEGESSLPPAIYRILANLKKPSAAEYLQVLQDWQQFLMDDIIVQVDTQKRLKVAKRVIAILKLFSNEPCYRDWEEIINSRSI</sequence>
<organism evidence="1 2">
    <name type="scientific">Panagrellus redivivus</name>
    <name type="common">Microworm</name>
    <dbReference type="NCBI Taxonomy" id="6233"/>
    <lineage>
        <taxon>Eukaryota</taxon>
        <taxon>Metazoa</taxon>
        <taxon>Ecdysozoa</taxon>
        <taxon>Nematoda</taxon>
        <taxon>Chromadorea</taxon>
        <taxon>Rhabditida</taxon>
        <taxon>Tylenchina</taxon>
        <taxon>Panagrolaimomorpha</taxon>
        <taxon>Panagrolaimoidea</taxon>
        <taxon>Panagrolaimidae</taxon>
        <taxon>Panagrellus</taxon>
    </lineage>
</organism>
<proteinExistence type="predicted"/>
<protein>
    <submittedName>
        <fullName evidence="2">Importin N-terminal domain-containing protein</fullName>
    </submittedName>
</protein>
<reference evidence="1" key="1">
    <citation type="journal article" date="2013" name="Genetics">
        <title>The draft genome and transcriptome of Panagrellus redivivus are shaped by the harsh demands of a free-living lifestyle.</title>
        <authorList>
            <person name="Srinivasan J."/>
            <person name="Dillman A.R."/>
            <person name="Macchietto M.G."/>
            <person name="Heikkinen L."/>
            <person name="Lakso M."/>
            <person name="Fracchia K.M."/>
            <person name="Antoshechkin I."/>
            <person name="Mortazavi A."/>
            <person name="Wong G."/>
            <person name="Sternberg P.W."/>
        </authorList>
    </citation>
    <scope>NUCLEOTIDE SEQUENCE [LARGE SCALE GENOMIC DNA]</scope>
    <source>
        <strain evidence="1">MT8872</strain>
    </source>
</reference>
<dbReference type="Proteomes" id="UP000492821">
    <property type="component" value="Unassembled WGS sequence"/>
</dbReference>
<name>A0A7E4W103_PANRE</name>
<dbReference type="WBParaSite" id="Pan_g5710.t1">
    <property type="protein sequence ID" value="Pan_g5710.t1"/>
    <property type="gene ID" value="Pan_g5710"/>
</dbReference>
<accession>A0A7E4W103</accession>
<reference evidence="2" key="2">
    <citation type="submission" date="2020-10" db="UniProtKB">
        <authorList>
            <consortium name="WormBaseParasite"/>
        </authorList>
    </citation>
    <scope>IDENTIFICATION</scope>
</reference>
<evidence type="ECO:0000313" key="1">
    <source>
        <dbReference type="Proteomes" id="UP000492821"/>
    </source>
</evidence>
<keyword evidence="1" id="KW-1185">Reference proteome</keyword>